<keyword evidence="7" id="KW-0175">Coiled coil</keyword>
<dbReference type="HAMAP" id="MF_00335">
    <property type="entry name" value="RNase_Y"/>
    <property type="match status" value="1"/>
</dbReference>
<evidence type="ECO:0000256" key="2">
    <source>
        <dbReference type="ARBA" id="ARBA00022759"/>
    </source>
</evidence>
<dbReference type="EC" id="3.1.-.-" evidence="5 6"/>
<evidence type="ECO:0000256" key="1">
    <source>
        <dbReference type="ARBA" id="ARBA00022722"/>
    </source>
</evidence>
<dbReference type="CDD" id="cd22431">
    <property type="entry name" value="KH-I_RNaseY"/>
    <property type="match status" value="1"/>
</dbReference>
<dbReference type="EMBL" id="PFKZ01000072">
    <property type="protein sequence ID" value="PIY59417.1"/>
    <property type="molecule type" value="Genomic_DNA"/>
</dbReference>
<gene>
    <name evidence="5 9" type="primary">rny</name>
    <name evidence="9" type="ORF">COY96_01915</name>
</gene>
<sequence>MIQSPIFWVILTLAGFVVGYFVRKYLSAKKEGSIEQIIKKRLEEAEFKAKEIVIEGQKKAVDFVEEAKKEERERKIQFSRTEERLLKKEESLEKQWNDIRFQENQIKEDVEKIKAAKIQVADTKEKLSLEFEKIAKLSETEAKEKLLENIKEKYKDDLVIAIQKLVRERKEEVERKSVEIMTVAMQRLSRSHVVEVTTSVFNLEDEEMKGKIIGREGRNIRALERETGVEFIIDETPGAIIISSFDPVRREVARLALEKLIKDGRIQPAKIEEKVEEARQEISKRMMEKGEEAAYEVGIYNLPKEIIQLLGRLYFRTSYGQNVLNHSVECAHLAGLIAEELGLNVEIAKTGGLLHDIGKAIDQEVGGKHVEVGQRILKKFGIKEEIIKAMEAHHEEYPFSSPESYIVAAVDALSASRPGVRRDTLENYLKRLEELEKIAIGFEGVKSAYALSAGREIRVFVVPEKIDDFGVLQLAKNIADKIESELKYPGEIKVNVVRETRAAEYAR</sequence>
<dbReference type="InterPro" id="IPR006674">
    <property type="entry name" value="HD_domain"/>
</dbReference>
<proteinExistence type="inferred from homology"/>
<feature type="coiled-coil region" evidence="7">
    <location>
        <begin position="99"/>
        <end position="157"/>
    </location>
</feature>
<dbReference type="Pfam" id="PF00013">
    <property type="entry name" value="KH_1"/>
    <property type="match status" value="1"/>
</dbReference>
<dbReference type="InterPro" id="IPR004087">
    <property type="entry name" value="KH_dom"/>
</dbReference>
<protein>
    <recommendedName>
        <fullName evidence="5 6">Ribonuclease Y</fullName>
        <shortName evidence="5">RNase Y</shortName>
        <ecNumber evidence="5 6">3.1.-.-</ecNumber>
    </recommendedName>
</protein>
<dbReference type="PROSITE" id="PS50084">
    <property type="entry name" value="KH_TYPE_1"/>
    <property type="match status" value="1"/>
</dbReference>
<dbReference type="GO" id="GO:0006402">
    <property type="term" value="P:mRNA catabolic process"/>
    <property type="evidence" value="ECO:0007669"/>
    <property type="project" value="UniProtKB-UniRule"/>
</dbReference>
<dbReference type="InterPro" id="IPR004088">
    <property type="entry name" value="KH_dom_type_1"/>
</dbReference>
<dbReference type="InterPro" id="IPR017705">
    <property type="entry name" value="Ribonuclease_Y"/>
</dbReference>
<keyword evidence="4 5" id="KW-0694">RNA-binding</keyword>
<keyword evidence="1 5" id="KW-0540">Nuclease</keyword>
<dbReference type="Pfam" id="PF12072">
    <property type="entry name" value="RNase_Y_N"/>
    <property type="match status" value="1"/>
</dbReference>
<dbReference type="SMART" id="SM00322">
    <property type="entry name" value="KH"/>
    <property type="match status" value="1"/>
</dbReference>
<comment type="similarity">
    <text evidence="5">Belongs to the RNase Y family.</text>
</comment>
<dbReference type="AlphaFoldDB" id="A0A2M7Q7J6"/>
<dbReference type="Gene3D" id="3.30.1370.10">
    <property type="entry name" value="K Homology domain, type 1"/>
    <property type="match status" value="1"/>
</dbReference>
<dbReference type="NCBIfam" id="TIGR03319">
    <property type="entry name" value="RNase_Y"/>
    <property type="match status" value="1"/>
</dbReference>
<evidence type="ECO:0000256" key="5">
    <source>
        <dbReference type="HAMAP-Rule" id="MF_00335"/>
    </source>
</evidence>
<dbReference type="PANTHER" id="PTHR12826">
    <property type="entry name" value="RIBONUCLEASE Y"/>
    <property type="match status" value="1"/>
</dbReference>
<dbReference type="GO" id="GO:0003723">
    <property type="term" value="F:RNA binding"/>
    <property type="evidence" value="ECO:0007669"/>
    <property type="project" value="UniProtKB-UniRule"/>
</dbReference>
<evidence type="ECO:0000256" key="4">
    <source>
        <dbReference type="ARBA" id="ARBA00022884"/>
    </source>
</evidence>
<dbReference type="SMART" id="SM00471">
    <property type="entry name" value="HDc"/>
    <property type="match status" value="1"/>
</dbReference>
<dbReference type="PANTHER" id="PTHR12826:SF15">
    <property type="entry name" value="RIBONUCLEASE Y"/>
    <property type="match status" value="1"/>
</dbReference>
<keyword evidence="5" id="KW-0472">Membrane</keyword>
<reference evidence="10" key="1">
    <citation type="submission" date="2017-09" db="EMBL/GenBank/DDBJ databases">
        <title>Depth-based differentiation of microbial function through sediment-hosted aquifers and enrichment of novel symbionts in the deep terrestrial subsurface.</title>
        <authorList>
            <person name="Probst A.J."/>
            <person name="Ladd B."/>
            <person name="Jarett J.K."/>
            <person name="Geller-Mcgrath D.E."/>
            <person name="Sieber C.M.K."/>
            <person name="Emerson J.B."/>
            <person name="Anantharaman K."/>
            <person name="Thomas B.C."/>
            <person name="Malmstrom R."/>
            <person name="Stieglmeier M."/>
            <person name="Klingl A."/>
            <person name="Woyke T."/>
            <person name="Ryan C.M."/>
            <person name="Banfield J.F."/>
        </authorList>
    </citation>
    <scope>NUCLEOTIDE SEQUENCE [LARGE SCALE GENOMIC DNA]</scope>
</reference>
<dbReference type="SUPFAM" id="SSF109604">
    <property type="entry name" value="HD-domain/PDEase-like"/>
    <property type="match status" value="1"/>
</dbReference>
<comment type="caution">
    <text evidence="9">The sequence shown here is derived from an EMBL/GenBank/DDBJ whole genome shotgun (WGS) entry which is preliminary data.</text>
</comment>
<dbReference type="GO" id="GO:0005886">
    <property type="term" value="C:plasma membrane"/>
    <property type="evidence" value="ECO:0007669"/>
    <property type="project" value="UniProtKB-SubCell"/>
</dbReference>
<dbReference type="Pfam" id="PF01966">
    <property type="entry name" value="HD"/>
    <property type="match status" value="1"/>
</dbReference>
<evidence type="ECO:0000313" key="10">
    <source>
        <dbReference type="Proteomes" id="UP000230363"/>
    </source>
</evidence>
<dbReference type="InterPro" id="IPR003607">
    <property type="entry name" value="HD/PDEase_dom"/>
</dbReference>
<accession>A0A2M7Q7J6</accession>
<name>A0A2M7Q7J6_9BACT</name>
<keyword evidence="5" id="KW-0812">Transmembrane</keyword>
<comment type="subcellular location">
    <subcellularLocation>
        <location evidence="5">Cell membrane</location>
        <topology evidence="5">Single-pass membrane protein</topology>
    </subcellularLocation>
</comment>
<dbReference type="InterPro" id="IPR006675">
    <property type="entry name" value="HDIG_dom"/>
</dbReference>
<keyword evidence="3 5" id="KW-0378">Hydrolase</keyword>
<dbReference type="SUPFAM" id="SSF54791">
    <property type="entry name" value="Eukaryotic type KH-domain (KH-domain type I)"/>
    <property type="match status" value="1"/>
</dbReference>
<dbReference type="Gene3D" id="1.10.3210.10">
    <property type="entry name" value="Hypothetical protein af1432"/>
    <property type="match status" value="1"/>
</dbReference>
<dbReference type="NCBIfam" id="TIGR00277">
    <property type="entry name" value="HDIG"/>
    <property type="match status" value="1"/>
</dbReference>
<keyword evidence="2 5" id="KW-0255">Endonuclease</keyword>
<comment type="function">
    <text evidence="5">Endoribonuclease that initiates mRNA decay.</text>
</comment>
<evidence type="ECO:0000259" key="8">
    <source>
        <dbReference type="PROSITE" id="PS51831"/>
    </source>
</evidence>
<dbReference type="PROSITE" id="PS51831">
    <property type="entry name" value="HD"/>
    <property type="match status" value="1"/>
</dbReference>
<evidence type="ECO:0000313" key="9">
    <source>
        <dbReference type="EMBL" id="PIY59417.1"/>
    </source>
</evidence>
<organism evidence="9 10">
    <name type="scientific">Candidatus Wolfebacteria bacterium CG_4_10_14_0_8_um_filter_37_11</name>
    <dbReference type="NCBI Taxonomy" id="1975062"/>
    <lineage>
        <taxon>Bacteria</taxon>
        <taxon>Candidatus Wolfeibacteriota</taxon>
    </lineage>
</organism>
<keyword evidence="5" id="KW-1133">Transmembrane helix</keyword>
<dbReference type="CDD" id="cd00077">
    <property type="entry name" value="HDc"/>
    <property type="match status" value="1"/>
</dbReference>
<keyword evidence="5" id="KW-1003">Cell membrane</keyword>
<dbReference type="Proteomes" id="UP000230363">
    <property type="component" value="Unassembled WGS sequence"/>
</dbReference>
<evidence type="ECO:0000256" key="7">
    <source>
        <dbReference type="SAM" id="Coils"/>
    </source>
</evidence>
<evidence type="ECO:0000256" key="3">
    <source>
        <dbReference type="ARBA" id="ARBA00022801"/>
    </source>
</evidence>
<feature type="domain" description="HD" evidence="8">
    <location>
        <begin position="323"/>
        <end position="416"/>
    </location>
</feature>
<dbReference type="GO" id="GO:0004521">
    <property type="term" value="F:RNA endonuclease activity"/>
    <property type="evidence" value="ECO:0007669"/>
    <property type="project" value="UniProtKB-UniRule"/>
</dbReference>
<evidence type="ECO:0000256" key="6">
    <source>
        <dbReference type="NCBIfam" id="TIGR03319"/>
    </source>
</evidence>
<dbReference type="InterPro" id="IPR036612">
    <property type="entry name" value="KH_dom_type_1_sf"/>
</dbReference>
<dbReference type="InterPro" id="IPR022711">
    <property type="entry name" value="RNase_Y_N"/>
</dbReference>
<feature type="transmembrane region" description="Helical" evidence="5">
    <location>
        <begin position="6"/>
        <end position="22"/>
    </location>
</feature>
<dbReference type="GO" id="GO:0016787">
    <property type="term" value="F:hydrolase activity"/>
    <property type="evidence" value="ECO:0007669"/>
    <property type="project" value="UniProtKB-KW"/>
</dbReference>